<dbReference type="AlphaFoldDB" id="A0A3N2QTN3"/>
<feature type="transmembrane region" description="Helical" evidence="6">
    <location>
        <begin position="31"/>
        <end position="49"/>
    </location>
</feature>
<keyword evidence="9" id="KW-1185">Reference proteome</keyword>
<feature type="transmembrane region" description="Helical" evidence="6">
    <location>
        <begin position="110"/>
        <end position="131"/>
    </location>
</feature>
<proteinExistence type="predicted"/>
<dbReference type="InterPro" id="IPR051791">
    <property type="entry name" value="Pra-immunoreactive"/>
</dbReference>
<sequence length="152" mass="16615">MTDPSFAFSATRLPDPALRPDFYRAVPAKRLGAWIVDILAVAVACMVLLPFTAFTGIFFFPLMMLVVGFLYRWSTIAQGSATPGMWLMGIEFRDRDGERLSGGTAFAHTLLYSVSLAVAPLQLISVILMLVTPRRQGLGDHLLGTAAINRPL</sequence>
<dbReference type="PANTHER" id="PTHR36115">
    <property type="entry name" value="PROLINE-RICH ANTIGEN HOMOLOG-RELATED"/>
    <property type="match status" value="1"/>
</dbReference>
<evidence type="ECO:0000256" key="3">
    <source>
        <dbReference type="ARBA" id="ARBA00022692"/>
    </source>
</evidence>
<dbReference type="Pfam" id="PF06271">
    <property type="entry name" value="RDD"/>
    <property type="match status" value="1"/>
</dbReference>
<reference evidence="8 9" key="1">
    <citation type="submission" date="2018-10" db="EMBL/GenBank/DDBJ databases">
        <title>Histidinibacterium lentulum gen. nov., sp. nov., a marine bacterium from the culture broth of Picochlorum sp. 122.</title>
        <authorList>
            <person name="Wang G."/>
        </authorList>
    </citation>
    <scope>NUCLEOTIDE SEQUENCE [LARGE SCALE GENOMIC DNA]</scope>
    <source>
        <strain evidence="8 9">B17</strain>
    </source>
</reference>
<evidence type="ECO:0000256" key="2">
    <source>
        <dbReference type="ARBA" id="ARBA00022475"/>
    </source>
</evidence>
<comment type="caution">
    <text evidence="8">The sequence shown here is derived from an EMBL/GenBank/DDBJ whole genome shotgun (WGS) entry which is preliminary data.</text>
</comment>
<feature type="domain" description="RDD" evidence="7">
    <location>
        <begin position="25"/>
        <end position="143"/>
    </location>
</feature>
<keyword evidence="4 6" id="KW-1133">Transmembrane helix</keyword>
<evidence type="ECO:0000313" key="8">
    <source>
        <dbReference type="EMBL" id="ROT98568.1"/>
    </source>
</evidence>
<gene>
    <name evidence="8" type="ORF">EAT49_16655</name>
</gene>
<name>A0A3N2QTN3_9RHOB</name>
<evidence type="ECO:0000256" key="4">
    <source>
        <dbReference type="ARBA" id="ARBA00022989"/>
    </source>
</evidence>
<dbReference type="EMBL" id="RDRB01000009">
    <property type="protein sequence ID" value="ROT98568.1"/>
    <property type="molecule type" value="Genomic_DNA"/>
</dbReference>
<dbReference type="RefSeq" id="WP_123643437.1">
    <property type="nucleotide sequence ID" value="NZ_ML119089.1"/>
</dbReference>
<organism evidence="8 9">
    <name type="scientific">Histidinibacterium lentulum</name>
    <dbReference type="NCBI Taxonomy" id="2480588"/>
    <lineage>
        <taxon>Bacteria</taxon>
        <taxon>Pseudomonadati</taxon>
        <taxon>Pseudomonadota</taxon>
        <taxon>Alphaproteobacteria</taxon>
        <taxon>Rhodobacterales</taxon>
        <taxon>Paracoccaceae</taxon>
        <taxon>Histidinibacterium</taxon>
    </lineage>
</organism>
<dbReference type="Proteomes" id="UP000268016">
    <property type="component" value="Unassembled WGS sequence"/>
</dbReference>
<protein>
    <submittedName>
        <fullName evidence="8">RDD family protein</fullName>
    </submittedName>
</protein>
<evidence type="ECO:0000256" key="1">
    <source>
        <dbReference type="ARBA" id="ARBA00004651"/>
    </source>
</evidence>
<evidence type="ECO:0000259" key="7">
    <source>
        <dbReference type="Pfam" id="PF06271"/>
    </source>
</evidence>
<keyword evidence="3 6" id="KW-0812">Transmembrane</keyword>
<keyword evidence="2" id="KW-1003">Cell membrane</keyword>
<evidence type="ECO:0000256" key="6">
    <source>
        <dbReference type="SAM" id="Phobius"/>
    </source>
</evidence>
<dbReference type="OrthoDB" id="7270324at2"/>
<evidence type="ECO:0000313" key="9">
    <source>
        <dbReference type="Proteomes" id="UP000268016"/>
    </source>
</evidence>
<keyword evidence="5 6" id="KW-0472">Membrane</keyword>
<comment type="subcellular location">
    <subcellularLocation>
        <location evidence="1">Cell membrane</location>
        <topology evidence="1">Multi-pass membrane protein</topology>
    </subcellularLocation>
</comment>
<accession>A0A3N2QTN3</accession>
<dbReference type="InterPro" id="IPR010432">
    <property type="entry name" value="RDD"/>
</dbReference>
<dbReference type="GO" id="GO:0005886">
    <property type="term" value="C:plasma membrane"/>
    <property type="evidence" value="ECO:0007669"/>
    <property type="project" value="UniProtKB-SubCell"/>
</dbReference>
<evidence type="ECO:0000256" key="5">
    <source>
        <dbReference type="ARBA" id="ARBA00023136"/>
    </source>
</evidence>